<dbReference type="PANTHER" id="PTHR35567">
    <property type="entry name" value="MALATE DEHYDROGENASE (AFU_ORTHOLOGUE AFUA_2G13800)"/>
    <property type="match status" value="1"/>
</dbReference>
<evidence type="ECO:0000313" key="2">
    <source>
        <dbReference type="EMBL" id="MCW8087340.1"/>
    </source>
</evidence>
<name>A0ABT3NYV0_9PROT</name>
<gene>
    <name evidence="2" type="ORF">OF850_17035</name>
</gene>
<dbReference type="RefSeq" id="WP_301591523.1">
    <property type="nucleotide sequence ID" value="NZ_JAPFQI010000015.1"/>
</dbReference>
<keyword evidence="1" id="KW-0732">Signal</keyword>
<proteinExistence type="predicted"/>
<sequence>MIKRHLPLSSCAAGLLAVLTGGSALAQAGPAPAVPPGLTVVATTHAQGAQIYECRAGADGRLSWAFREPVATLLEEGRTVGRHYAGPSWELADGGHTVVGRVAERLPGAGTGDIPWLRLEVTERRGAGHGRRLGPVTVILRVNTAGGVAEGPCPMAGAFRAVPYAADYVFLAPSGGG</sequence>
<accession>A0ABT3NYV0</accession>
<comment type="caution">
    <text evidence="2">The sequence shown here is derived from an EMBL/GenBank/DDBJ whole genome shotgun (WGS) entry which is preliminary data.</text>
</comment>
<organism evidence="2 3">
    <name type="scientific">Sabulicella glaciei</name>
    <dbReference type="NCBI Taxonomy" id="2984948"/>
    <lineage>
        <taxon>Bacteria</taxon>
        <taxon>Pseudomonadati</taxon>
        <taxon>Pseudomonadota</taxon>
        <taxon>Alphaproteobacteria</taxon>
        <taxon>Acetobacterales</taxon>
        <taxon>Acetobacteraceae</taxon>
        <taxon>Sabulicella</taxon>
    </lineage>
</organism>
<evidence type="ECO:0000256" key="1">
    <source>
        <dbReference type="SAM" id="SignalP"/>
    </source>
</evidence>
<dbReference type="Pfam" id="PF11937">
    <property type="entry name" value="DUF3455"/>
    <property type="match status" value="1"/>
</dbReference>
<feature type="chain" id="PRO_5046663936" evidence="1">
    <location>
        <begin position="27"/>
        <end position="177"/>
    </location>
</feature>
<dbReference type="PANTHER" id="PTHR35567:SF1">
    <property type="entry name" value="CONSERVED FUNGAL PROTEIN (AFU_ORTHOLOGUE AFUA_1G14230)"/>
    <property type="match status" value="1"/>
</dbReference>
<protein>
    <submittedName>
        <fullName evidence="2">DUF3455 domain-containing protein</fullName>
    </submittedName>
</protein>
<reference evidence="2 3" key="1">
    <citation type="submission" date="2022-10" db="EMBL/GenBank/DDBJ databases">
        <title>Roseococcus glaciei nov., sp. nov., isolated from glacier.</title>
        <authorList>
            <person name="Liu Q."/>
            <person name="Xin Y.-H."/>
        </authorList>
    </citation>
    <scope>NUCLEOTIDE SEQUENCE [LARGE SCALE GENOMIC DNA]</scope>
    <source>
        <strain evidence="2 3">MDT2-1-1</strain>
    </source>
</reference>
<evidence type="ECO:0000313" key="3">
    <source>
        <dbReference type="Proteomes" id="UP001526430"/>
    </source>
</evidence>
<dbReference type="EMBL" id="JAPFQI010000015">
    <property type="protein sequence ID" value="MCW8087340.1"/>
    <property type="molecule type" value="Genomic_DNA"/>
</dbReference>
<dbReference type="InterPro" id="IPR021851">
    <property type="entry name" value="DUF3455"/>
</dbReference>
<dbReference type="Proteomes" id="UP001526430">
    <property type="component" value="Unassembled WGS sequence"/>
</dbReference>
<feature type="signal peptide" evidence="1">
    <location>
        <begin position="1"/>
        <end position="26"/>
    </location>
</feature>
<keyword evidence="3" id="KW-1185">Reference proteome</keyword>